<name>A0ABT7WFG8_9FLAO</name>
<comment type="caution">
    <text evidence="1">The sequence shown here is derived from an EMBL/GenBank/DDBJ whole genome shotgun (WGS) entry which is preliminary data.</text>
</comment>
<evidence type="ECO:0000313" key="1">
    <source>
        <dbReference type="EMBL" id="MDM9631657.1"/>
    </source>
</evidence>
<evidence type="ECO:0000313" key="2">
    <source>
        <dbReference type="Proteomes" id="UP001174839"/>
    </source>
</evidence>
<reference evidence="1" key="1">
    <citation type="submission" date="2023-06" db="EMBL/GenBank/DDBJ databases">
        <title>Robiginitalea aurantiacus sp. nov. and Algoriphagus sediminis sp. nov., isolated from coastal sediment.</title>
        <authorList>
            <person name="Zhou Z.Y."/>
            <person name="An J."/>
            <person name="Jia Y.W."/>
            <person name="Du Z.J."/>
        </authorList>
    </citation>
    <scope>NUCLEOTIDE SEQUENCE</scope>
    <source>
        <strain evidence="1">M39</strain>
    </source>
</reference>
<dbReference type="EMBL" id="JAUDUY010000004">
    <property type="protein sequence ID" value="MDM9631657.1"/>
    <property type="molecule type" value="Genomic_DNA"/>
</dbReference>
<dbReference type="RefSeq" id="WP_289725022.1">
    <property type="nucleotide sequence ID" value="NZ_JAUDUY010000004.1"/>
</dbReference>
<sequence length="177" mass="20175">MKLMGIGSRISHPDFGKGVIINVSSDHYWVSFIDSGIETIDIGSDFEVIEAVREEVDTISFSEVETILTDILRKWSDVTSLVAFSDKWKGGTMILQPGDPNLTSKEISITSFFHKIVMVRDRLRVLEQKINSNKQLDDQEKVEMQQYVTRIYGSLTTFNVLFKNKSDQFVGERSEKS</sequence>
<gene>
    <name evidence="1" type="ORF">QU605_09260</name>
</gene>
<keyword evidence="2" id="KW-1185">Reference proteome</keyword>
<accession>A0ABT7WFG8</accession>
<dbReference type="Proteomes" id="UP001174839">
    <property type="component" value="Unassembled WGS sequence"/>
</dbReference>
<protein>
    <submittedName>
        <fullName evidence="1">Uncharacterized protein</fullName>
    </submittedName>
</protein>
<organism evidence="1 2">
    <name type="scientific">Robiginitalea aurantiaca</name>
    <dbReference type="NCBI Taxonomy" id="3056915"/>
    <lineage>
        <taxon>Bacteria</taxon>
        <taxon>Pseudomonadati</taxon>
        <taxon>Bacteroidota</taxon>
        <taxon>Flavobacteriia</taxon>
        <taxon>Flavobacteriales</taxon>
        <taxon>Flavobacteriaceae</taxon>
        <taxon>Robiginitalea</taxon>
    </lineage>
</organism>
<proteinExistence type="predicted"/>